<name>A0A899FZW0_9ASCO</name>
<protein>
    <submittedName>
        <fullName evidence="2">Uncharacterized protein</fullName>
    </submittedName>
</protein>
<proteinExistence type="predicted"/>
<dbReference type="PANTHER" id="PTHR39218:SF1">
    <property type="entry name" value="OXIDOREDUCTASE 14 KDA SUBUNIT, PUTATIVE (AFU_ORTHOLOGUE AFUA_1G12110)-RELATED"/>
    <property type="match status" value="1"/>
</dbReference>
<feature type="transmembrane region" description="Helical" evidence="1">
    <location>
        <begin position="6"/>
        <end position="24"/>
    </location>
</feature>
<accession>A0A899FZW0</accession>
<keyword evidence="1" id="KW-0812">Transmembrane</keyword>
<organism evidence="2 3">
    <name type="scientific">Pneumocystis wakefieldiae</name>
    <dbReference type="NCBI Taxonomy" id="38082"/>
    <lineage>
        <taxon>Eukaryota</taxon>
        <taxon>Fungi</taxon>
        <taxon>Dikarya</taxon>
        <taxon>Ascomycota</taxon>
        <taxon>Taphrinomycotina</taxon>
        <taxon>Pneumocystomycetes</taxon>
        <taxon>Pneumocystaceae</taxon>
        <taxon>Pneumocystis</taxon>
    </lineage>
</organism>
<keyword evidence="1" id="KW-0472">Membrane</keyword>
<gene>
    <name evidence="2" type="ORF">MERGE_000478</name>
</gene>
<dbReference type="PANTHER" id="PTHR39218">
    <property type="entry name" value="OXIDOREDUCTASE 14 KDA SUBUNIT, PUTATIVE (AFU_ORTHOLOGUE AFUA_1G12110)-RELATED"/>
    <property type="match status" value="1"/>
</dbReference>
<dbReference type="EMBL" id="CP054541">
    <property type="protein sequence ID" value="QSL66103.1"/>
    <property type="molecule type" value="Genomic_DNA"/>
</dbReference>
<evidence type="ECO:0000256" key="1">
    <source>
        <dbReference type="SAM" id="Phobius"/>
    </source>
</evidence>
<evidence type="ECO:0000313" key="3">
    <source>
        <dbReference type="Proteomes" id="UP000663699"/>
    </source>
</evidence>
<dbReference type="Proteomes" id="UP000663699">
    <property type="component" value="Chromosome 10"/>
</dbReference>
<keyword evidence="3" id="KW-1185">Reference proteome</keyword>
<sequence length="70" mass="7997">MSLFSNIVGFTIFGLSIRFLQHGIQKRSQFKDIKGHIGYALAGAIVGYWLHQVEQKQYTAIKQKNISKDK</sequence>
<dbReference type="AlphaFoldDB" id="A0A899FZW0"/>
<keyword evidence="1" id="KW-1133">Transmembrane helix</keyword>
<evidence type="ECO:0000313" key="2">
    <source>
        <dbReference type="EMBL" id="QSL66103.1"/>
    </source>
</evidence>
<reference evidence="2" key="1">
    <citation type="submission" date="2020-06" db="EMBL/GenBank/DDBJ databases">
        <title>Genomes of multiple members of Pneumocystis genus reveal paths to human pathogen Pneumocystis jirovecii.</title>
        <authorList>
            <person name="Cisse O.H."/>
            <person name="Ma L."/>
            <person name="Dekker J."/>
            <person name="Khil P."/>
            <person name="Jo J."/>
            <person name="Brenchley J."/>
            <person name="Blair R."/>
            <person name="Pahar B."/>
            <person name="Chabe M."/>
            <person name="Van Rompay K.A."/>
            <person name="Keesler R."/>
            <person name="Sukura A."/>
            <person name="Hirsch V."/>
            <person name="Kutty G."/>
            <person name="Liu Y."/>
            <person name="Peng L."/>
            <person name="Chen J."/>
            <person name="Song J."/>
            <person name="Weissenbacher-Lang C."/>
            <person name="Xu J."/>
            <person name="Upham N.S."/>
            <person name="Stajich J.E."/>
            <person name="Cuomo C.A."/>
            <person name="Cushion M.T."/>
            <person name="Kovacs J.A."/>
        </authorList>
    </citation>
    <scope>NUCLEOTIDE SEQUENCE</scope>
    <source>
        <strain evidence="2">2A</strain>
    </source>
</reference>
<dbReference type="OrthoDB" id="2141050at2759"/>